<evidence type="ECO:0000313" key="3">
    <source>
        <dbReference type="Proteomes" id="UP001359886"/>
    </source>
</evidence>
<dbReference type="SUPFAM" id="SSF53448">
    <property type="entry name" value="Nucleotide-diphospho-sugar transferases"/>
    <property type="match status" value="1"/>
</dbReference>
<dbReference type="GO" id="GO:0016757">
    <property type="term" value="F:glycosyltransferase activity"/>
    <property type="evidence" value="ECO:0007669"/>
    <property type="project" value="UniProtKB-KW"/>
</dbReference>
<dbReference type="EMBL" id="JAZHOG010000005">
    <property type="protein sequence ID" value="MEJ8567754.1"/>
    <property type="molecule type" value="Genomic_DNA"/>
</dbReference>
<comment type="caution">
    <text evidence="2">The sequence shown here is derived from an EMBL/GenBank/DDBJ whole genome shotgun (WGS) entry which is preliminary data.</text>
</comment>
<dbReference type="RefSeq" id="WP_354695078.1">
    <property type="nucleotide sequence ID" value="NZ_JAZHOG010000005.1"/>
</dbReference>
<gene>
    <name evidence="2" type="ORF">V3330_08970</name>
</gene>
<name>A0AAW9RFK1_9GAMM</name>
<reference evidence="2 3" key="1">
    <citation type="submission" date="2024-02" db="EMBL/GenBank/DDBJ databases">
        <title>A novel Wenzhouxiangellaceae bacterium, isolated from coastal sediments.</title>
        <authorList>
            <person name="Du Z.-J."/>
            <person name="Ye Y.-Q."/>
            <person name="Zhang X.-Y."/>
        </authorList>
    </citation>
    <scope>NUCLEOTIDE SEQUENCE [LARGE SCALE GENOMIC DNA]</scope>
    <source>
        <strain evidence="2 3">CH-27</strain>
    </source>
</reference>
<evidence type="ECO:0000259" key="1">
    <source>
        <dbReference type="Pfam" id="PF00535"/>
    </source>
</evidence>
<dbReference type="InterPro" id="IPR029044">
    <property type="entry name" value="Nucleotide-diphossugar_trans"/>
</dbReference>
<dbReference type="EC" id="2.4.-.-" evidence="2"/>
<keyword evidence="3" id="KW-1185">Reference proteome</keyword>
<dbReference type="InterPro" id="IPR050834">
    <property type="entry name" value="Glycosyltransf_2"/>
</dbReference>
<dbReference type="PANTHER" id="PTHR43685:SF2">
    <property type="entry name" value="GLYCOSYLTRANSFERASE 2-LIKE DOMAIN-CONTAINING PROTEIN"/>
    <property type="match status" value="1"/>
</dbReference>
<dbReference type="Pfam" id="PF00535">
    <property type="entry name" value="Glycos_transf_2"/>
    <property type="match status" value="1"/>
</dbReference>
<dbReference type="Gene3D" id="3.90.550.10">
    <property type="entry name" value="Spore Coat Polysaccharide Biosynthesis Protein SpsA, Chain A"/>
    <property type="match status" value="1"/>
</dbReference>
<protein>
    <submittedName>
        <fullName evidence="2">Glycosyltransferase</fullName>
        <ecNumber evidence="2">2.4.-.-</ecNumber>
    </submittedName>
</protein>
<dbReference type="Proteomes" id="UP001359886">
    <property type="component" value="Unassembled WGS sequence"/>
</dbReference>
<keyword evidence="2" id="KW-0328">Glycosyltransferase</keyword>
<dbReference type="AlphaFoldDB" id="A0AAW9RFK1"/>
<dbReference type="InterPro" id="IPR001173">
    <property type="entry name" value="Glyco_trans_2-like"/>
</dbReference>
<organism evidence="2 3">
    <name type="scientific">Elongatibacter sediminis</name>
    <dbReference type="NCBI Taxonomy" id="3119006"/>
    <lineage>
        <taxon>Bacteria</taxon>
        <taxon>Pseudomonadati</taxon>
        <taxon>Pseudomonadota</taxon>
        <taxon>Gammaproteobacteria</taxon>
        <taxon>Chromatiales</taxon>
        <taxon>Wenzhouxiangellaceae</taxon>
        <taxon>Elongatibacter</taxon>
    </lineage>
</organism>
<proteinExistence type="predicted"/>
<dbReference type="PANTHER" id="PTHR43685">
    <property type="entry name" value="GLYCOSYLTRANSFERASE"/>
    <property type="match status" value="1"/>
</dbReference>
<accession>A0AAW9RFK1</accession>
<sequence>MQYSIVIPTYNRPFHLKACLASIAEMDTAGISFEVLIADDGSDYCVKSLAESVDCAFPVSVARGQHGGVSAARNLGAEHARGTFLIFLDDDCRPSRNWLRKIDTWTDRFPDSLIGGRLRNGLKDNICSVTAQLILDMVYRRSNRGRRSARFLAGANWVMKRSAYLELGGCDTEFPPYGAEDREFCDRWLASGRAMHFAEDASVEHHHTLNIRSFANMYYCYGRGAYVYHMQRRQNGLSGMFDKFLFYAHVPTLLSPVSRVKGLSRKAKVCLLMGLWQLANIYGYLREAARWRYGNPRSSSG</sequence>
<feature type="domain" description="Glycosyltransferase 2-like" evidence="1">
    <location>
        <begin position="4"/>
        <end position="166"/>
    </location>
</feature>
<keyword evidence="2" id="KW-0808">Transferase</keyword>
<evidence type="ECO:0000313" key="2">
    <source>
        <dbReference type="EMBL" id="MEJ8567754.1"/>
    </source>
</evidence>